<feature type="compositionally biased region" description="Basic and acidic residues" evidence="6">
    <location>
        <begin position="325"/>
        <end position="339"/>
    </location>
</feature>
<dbReference type="SMART" id="SM00614">
    <property type="entry name" value="ZnF_BED"/>
    <property type="match status" value="1"/>
</dbReference>
<sequence>MDEFIFSEHQEGSQPTSPTTTFQSTLSKGAVQKSWVWPYFNLSSDHTKVQCQVPEKSKQGDPCNQVLCRGDQSSTTSMIQHLKRIHQIYPPEDESSGQMPNPNLLKRQRGDQRPILTVIMLRQAIAYLIAEADLSYSIVEHPSFINLLELLNPSVANMEYGRQTIANEVSLLYQAHQNQLKESLKAIKHLSFTLDAWTSPNQKAFMAITAQGITEDWKLLDVVVGMPTVHGEHSGENFGNIFVERLNEMGISNSLISITADNASNNSTLARQVQHRLGNSLFAADKQLLGCMAHVINLAAQDGIKAIGGSPSGGKKPEELITMDHSDSQSNRLESRAEPDDYTEGTSGNLQTLLTRIHGVSNYVRNTPQRREAFCTAIDLVNRQTPIRVSSNKKGKKRILNLDVRTQWNSTYKMLRRALDLKLVCIAYCSTQAETAKYSLTRSEWDQVDQIAYFLEPLYVVTKMLL</sequence>
<feature type="region of interest" description="Disordered" evidence="6">
    <location>
        <begin position="1"/>
        <end position="24"/>
    </location>
</feature>
<keyword evidence="4" id="KW-0862">Zinc</keyword>
<evidence type="ECO:0000313" key="7">
    <source>
        <dbReference type="EMBL" id="POW10092.1"/>
    </source>
</evidence>
<dbReference type="SUPFAM" id="SSF53098">
    <property type="entry name" value="Ribonuclease H-like"/>
    <property type="match status" value="1"/>
</dbReference>
<evidence type="ECO:0000256" key="1">
    <source>
        <dbReference type="ARBA" id="ARBA00004123"/>
    </source>
</evidence>
<protein>
    <recommendedName>
        <fullName evidence="9">BED-type domain-containing protein</fullName>
    </recommendedName>
</protein>
<keyword evidence="2" id="KW-0479">Metal-binding</keyword>
<dbReference type="VEuPathDB" id="FungiDB:PSTT_06285"/>
<feature type="region of interest" description="Disordered" evidence="6">
    <location>
        <begin position="325"/>
        <end position="345"/>
    </location>
</feature>
<feature type="compositionally biased region" description="Low complexity" evidence="6">
    <location>
        <begin position="13"/>
        <end position="24"/>
    </location>
</feature>
<accession>A0A2S4VKM0</accession>
<dbReference type="PANTHER" id="PTHR46481">
    <property type="entry name" value="ZINC FINGER BED DOMAIN-CONTAINING PROTEIN 4"/>
    <property type="match status" value="1"/>
</dbReference>
<organism evidence="7 8">
    <name type="scientific">Puccinia striiformis</name>
    <dbReference type="NCBI Taxonomy" id="27350"/>
    <lineage>
        <taxon>Eukaryota</taxon>
        <taxon>Fungi</taxon>
        <taxon>Dikarya</taxon>
        <taxon>Basidiomycota</taxon>
        <taxon>Pucciniomycotina</taxon>
        <taxon>Pucciniomycetes</taxon>
        <taxon>Pucciniales</taxon>
        <taxon>Pucciniaceae</taxon>
        <taxon>Puccinia</taxon>
    </lineage>
</organism>
<evidence type="ECO:0000256" key="3">
    <source>
        <dbReference type="ARBA" id="ARBA00022771"/>
    </source>
</evidence>
<dbReference type="InterPro" id="IPR012337">
    <property type="entry name" value="RNaseH-like_sf"/>
</dbReference>
<gene>
    <name evidence="7" type="ORF">PSTT_06285</name>
</gene>
<evidence type="ECO:0000256" key="4">
    <source>
        <dbReference type="ARBA" id="ARBA00022833"/>
    </source>
</evidence>
<dbReference type="VEuPathDB" id="FungiDB:PSHT_07630"/>
<dbReference type="GO" id="GO:0005634">
    <property type="term" value="C:nucleus"/>
    <property type="evidence" value="ECO:0007669"/>
    <property type="project" value="UniProtKB-SubCell"/>
</dbReference>
<evidence type="ECO:0000256" key="2">
    <source>
        <dbReference type="ARBA" id="ARBA00022723"/>
    </source>
</evidence>
<dbReference type="Proteomes" id="UP000239156">
    <property type="component" value="Unassembled WGS sequence"/>
</dbReference>
<keyword evidence="8" id="KW-1185">Reference proteome</keyword>
<dbReference type="EMBL" id="PKSL01000049">
    <property type="protein sequence ID" value="POW10092.1"/>
    <property type="molecule type" value="Genomic_DNA"/>
</dbReference>
<dbReference type="InterPro" id="IPR052035">
    <property type="entry name" value="ZnF_BED_domain_contain"/>
</dbReference>
<evidence type="ECO:0000256" key="6">
    <source>
        <dbReference type="SAM" id="MobiDB-lite"/>
    </source>
</evidence>
<comment type="caution">
    <text evidence="7">The sequence shown here is derived from an EMBL/GenBank/DDBJ whole genome shotgun (WGS) entry which is preliminary data.</text>
</comment>
<evidence type="ECO:0000256" key="5">
    <source>
        <dbReference type="ARBA" id="ARBA00023242"/>
    </source>
</evidence>
<comment type="subcellular location">
    <subcellularLocation>
        <location evidence="1">Nucleus</location>
    </subcellularLocation>
</comment>
<dbReference type="GO" id="GO:0008270">
    <property type="term" value="F:zinc ion binding"/>
    <property type="evidence" value="ECO:0007669"/>
    <property type="project" value="UniProtKB-KW"/>
</dbReference>
<keyword evidence="3" id="KW-0863">Zinc-finger</keyword>
<evidence type="ECO:0000313" key="8">
    <source>
        <dbReference type="Proteomes" id="UP000239156"/>
    </source>
</evidence>
<evidence type="ECO:0008006" key="9">
    <source>
        <dbReference type="Google" id="ProtNLM"/>
    </source>
</evidence>
<reference evidence="7" key="1">
    <citation type="submission" date="2017-12" db="EMBL/GenBank/DDBJ databases">
        <title>Gene loss provides genomic basis for host adaptation in cereal stripe rust fungi.</title>
        <authorList>
            <person name="Xia C."/>
        </authorList>
    </citation>
    <scope>NUCLEOTIDE SEQUENCE [LARGE SCALE GENOMIC DNA]</scope>
    <source>
        <strain evidence="7">93-210</strain>
    </source>
</reference>
<dbReference type="PANTHER" id="PTHR46481:SF10">
    <property type="entry name" value="ZINC FINGER BED DOMAIN-CONTAINING PROTEIN 39"/>
    <property type="match status" value="1"/>
</dbReference>
<dbReference type="AlphaFoldDB" id="A0A2S4VKM0"/>
<proteinExistence type="predicted"/>
<keyword evidence="5" id="KW-0539">Nucleus</keyword>
<name>A0A2S4VKM0_9BASI</name>
<feature type="compositionally biased region" description="Basic and acidic residues" evidence="6">
    <location>
        <begin position="1"/>
        <end position="11"/>
    </location>
</feature>